<proteinExistence type="predicted"/>
<organism evidence="2">
    <name type="scientific">Candidatus Caldatribacterium californiense</name>
    <dbReference type="NCBI Taxonomy" id="1454726"/>
    <lineage>
        <taxon>Bacteria</taxon>
        <taxon>Pseudomonadati</taxon>
        <taxon>Atribacterota</taxon>
        <taxon>Atribacteria</taxon>
        <taxon>Atribacterales</taxon>
        <taxon>Candidatus Caldatribacteriaceae</taxon>
        <taxon>Candidatus Caldatribacterium</taxon>
    </lineage>
</organism>
<protein>
    <submittedName>
        <fullName evidence="2">Uncharacterized protein</fullName>
    </submittedName>
</protein>
<feature type="compositionally biased region" description="Polar residues" evidence="1">
    <location>
        <begin position="25"/>
        <end position="36"/>
    </location>
</feature>
<sequence length="69" mass="7917">MAEFFRHFATVIQKAIAAGVAEGSKQVSQPAMSQPLQKRRKLGKRLELEKNRNQITEKRKRNPTHTSGW</sequence>
<gene>
    <name evidence="2" type="ORF">ENU96_05920</name>
</gene>
<evidence type="ECO:0000313" key="2">
    <source>
        <dbReference type="EMBL" id="HGI75192.1"/>
    </source>
</evidence>
<feature type="region of interest" description="Disordered" evidence="1">
    <location>
        <begin position="21"/>
        <end position="69"/>
    </location>
</feature>
<comment type="caution">
    <text evidence="2">The sequence shown here is derived from an EMBL/GenBank/DDBJ whole genome shotgun (WGS) entry which is preliminary data.</text>
</comment>
<dbReference type="EMBL" id="DTEN01000231">
    <property type="protein sequence ID" value="HGI75192.1"/>
    <property type="molecule type" value="Genomic_DNA"/>
</dbReference>
<evidence type="ECO:0000256" key="1">
    <source>
        <dbReference type="SAM" id="MobiDB-lite"/>
    </source>
</evidence>
<feature type="compositionally biased region" description="Basic and acidic residues" evidence="1">
    <location>
        <begin position="44"/>
        <end position="57"/>
    </location>
</feature>
<accession>A0A7V3YM30</accession>
<reference evidence="2" key="1">
    <citation type="journal article" date="2020" name="mSystems">
        <title>Genome- and Community-Level Interaction Insights into Carbon Utilization and Element Cycling Functions of Hydrothermarchaeota in Hydrothermal Sediment.</title>
        <authorList>
            <person name="Zhou Z."/>
            <person name="Liu Y."/>
            <person name="Xu W."/>
            <person name="Pan J."/>
            <person name="Luo Z.H."/>
            <person name="Li M."/>
        </authorList>
    </citation>
    <scope>NUCLEOTIDE SEQUENCE [LARGE SCALE GENOMIC DNA]</scope>
    <source>
        <strain evidence="2">SpSt-716</strain>
    </source>
</reference>
<dbReference type="AlphaFoldDB" id="A0A7V3YM30"/>
<name>A0A7V3YM30_9BACT</name>